<dbReference type="SUPFAM" id="SSF51445">
    <property type="entry name" value="(Trans)glycosidases"/>
    <property type="match status" value="1"/>
</dbReference>
<dbReference type="InterPro" id="IPR000726">
    <property type="entry name" value="Glyco_hydro_19_cat"/>
</dbReference>
<comment type="catalytic activity">
    <reaction evidence="1">
        <text>Random endo-hydrolysis of N-acetyl-beta-D-glucosaminide (1-&gt;4)-beta-linkages in chitin and chitodextrins.</text>
        <dbReference type="EC" id="3.2.1.14"/>
    </reaction>
</comment>
<feature type="domain" description="GH18" evidence="9">
    <location>
        <begin position="1"/>
        <end position="331"/>
    </location>
</feature>
<dbReference type="InterPro" id="IPR001579">
    <property type="entry name" value="Glyco_hydro_18_chit_AS"/>
</dbReference>
<dbReference type="Gene3D" id="3.20.20.80">
    <property type="entry name" value="Glycosidases"/>
    <property type="match status" value="2"/>
</dbReference>
<feature type="compositionally biased region" description="Low complexity" evidence="8">
    <location>
        <begin position="358"/>
        <end position="369"/>
    </location>
</feature>
<dbReference type="OrthoDB" id="73875at2759"/>
<comment type="caution">
    <text evidence="10">The sequence shown here is derived from an EMBL/GenBank/DDBJ whole genome shotgun (WGS) entry which is preliminary data.</text>
</comment>
<dbReference type="Pfam" id="PF00182">
    <property type="entry name" value="Glyco_hydro_19"/>
    <property type="match status" value="1"/>
</dbReference>
<dbReference type="SUPFAM" id="SSF53955">
    <property type="entry name" value="Lysozyme-like"/>
    <property type="match status" value="1"/>
</dbReference>
<keyword evidence="2 7" id="KW-0378">Hydrolase</keyword>
<evidence type="ECO:0000259" key="9">
    <source>
        <dbReference type="PROSITE" id="PS51910"/>
    </source>
</evidence>
<dbReference type="InterPro" id="IPR011583">
    <property type="entry name" value="Chitinase_II/V-like_cat"/>
</dbReference>
<dbReference type="GO" id="GO:0008061">
    <property type="term" value="F:chitin binding"/>
    <property type="evidence" value="ECO:0007669"/>
    <property type="project" value="InterPro"/>
</dbReference>
<sequence>NLRTIVSIGGWSGSRSFSTIAKDDALIQTFVKNVHTFLDTNGFDGVDLDWEYPGGGGVTCNAVDVNDAANFAKLLAALRTELGPTRTISIAVSSETSHYSVNGVNYIPKYAESVSYIQVMTYDLYGAWSAYRPQDIKQPDANNAGYSESLSQSVGINSWIKAGAPASKLTVGLAYYGRSWSVQSNLNNGLYQLCTGSVGGKACDGITGDYLDTLWTDPCGLSYHSGVWMYNNLRGQQNGAGQQQNAPLADGPTTASNGWSRQFFDFAQTPTLYTGSYNGKSSFISYDDPVSLQAKAAWAKNAGLGGAFIWELSQDYNNELSNAVRAGWTTGSSGSGGSVDPVPVPKTTSAPVKTSAVPASTDAPAPKPTTAAVQKTTAAVTSTQAVPVVTSKPVTTSAAPPVPGLEGCYTAWSPLQAYAADSIVGYNGFNYKAKWYEGVGKDPVKNDDSGWAVLGACDPSKPAGGNGGSGGSGLPGVPVTLADHRAFAKSLSTDPVLIALKQSVRINKNVDSITPGNPTNPENVKRVERILTADKWKYYFSLADPAYNYVNFLKSVGYFAGFCDTYTDGRDSDKICKKLLSTMFAHFNQETGAHQDGGAVDFFRQGLAYLREDGCTETNTLCQYNNNCADASVVNSVFPCGKNADGSFKKYFGRGAHQLSYNFNYGPFSQLMFDGDGRKLLDNPELVADTWLNLASSVFFFIYPQPPKPSMLWVMDGTWVPNDADLKSGRVGFPSTIQSSTECSVLVLLKLRSTVLTRTRLLWVTWVWIMLVKTSSALVWTVSIPPLLMETLEFIGSPATMESPFASLSSIKLTLTP</sequence>
<dbReference type="Gene3D" id="1.10.530.10">
    <property type="match status" value="1"/>
</dbReference>
<organism evidence="10 11">
    <name type="scientific">Rhizoclosmatium globosum</name>
    <dbReference type="NCBI Taxonomy" id="329046"/>
    <lineage>
        <taxon>Eukaryota</taxon>
        <taxon>Fungi</taxon>
        <taxon>Fungi incertae sedis</taxon>
        <taxon>Chytridiomycota</taxon>
        <taxon>Chytridiomycota incertae sedis</taxon>
        <taxon>Chytridiomycetes</taxon>
        <taxon>Chytridiales</taxon>
        <taxon>Chytriomycetaceae</taxon>
        <taxon>Rhizoclosmatium</taxon>
    </lineage>
</organism>
<feature type="non-terminal residue" evidence="10">
    <location>
        <position position="1"/>
    </location>
</feature>
<dbReference type="PANTHER" id="PTHR11177:SF392">
    <property type="entry name" value="HAP41P"/>
    <property type="match status" value="1"/>
</dbReference>
<evidence type="ECO:0000256" key="3">
    <source>
        <dbReference type="ARBA" id="ARBA00023024"/>
    </source>
</evidence>
<dbReference type="SMART" id="SM00636">
    <property type="entry name" value="Glyco_18"/>
    <property type="match status" value="1"/>
</dbReference>
<evidence type="ECO:0000256" key="8">
    <source>
        <dbReference type="SAM" id="MobiDB-lite"/>
    </source>
</evidence>
<name>A0A1Y2D3M3_9FUNG</name>
<protein>
    <recommendedName>
        <fullName evidence="9">GH18 domain-containing protein</fullName>
    </recommendedName>
</protein>
<dbReference type="STRING" id="329046.A0A1Y2D3M3"/>
<dbReference type="GO" id="GO:0008843">
    <property type="term" value="F:endochitinase activity"/>
    <property type="evidence" value="ECO:0007669"/>
    <property type="project" value="UniProtKB-EC"/>
</dbReference>
<dbReference type="Pfam" id="PF00704">
    <property type="entry name" value="Glyco_hydro_18"/>
    <property type="match status" value="1"/>
</dbReference>
<dbReference type="GO" id="GO:0000272">
    <property type="term" value="P:polysaccharide catabolic process"/>
    <property type="evidence" value="ECO:0007669"/>
    <property type="project" value="UniProtKB-KW"/>
</dbReference>
<keyword evidence="5 7" id="KW-0326">Glycosidase</keyword>
<dbReference type="CDD" id="cd12215">
    <property type="entry name" value="ChiC_BD"/>
    <property type="match status" value="1"/>
</dbReference>
<evidence type="ECO:0000256" key="7">
    <source>
        <dbReference type="RuleBase" id="RU000489"/>
    </source>
</evidence>
<dbReference type="InterPro" id="IPR017853">
    <property type="entry name" value="GH"/>
</dbReference>
<dbReference type="Gene3D" id="2.10.10.20">
    <property type="entry name" value="Carbohydrate-binding module superfamily 5/12"/>
    <property type="match status" value="1"/>
</dbReference>
<dbReference type="InterPro" id="IPR001223">
    <property type="entry name" value="Glyco_hydro18_cat"/>
</dbReference>
<dbReference type="EMBL" id="MCGO01000001">
    <property type="protein sequence ID" value="ORY53850.1"/>
    <property type="molecule type" value="Genomic_DNA"/>
</dbReference>
<keyword evidence="4" id="KW-0119">Carbohydrate metabolism</keyword>
<keyword evidence="11" id="KW-1185">Reference proteome</keyword>
<evidence type="ECO:0000256" key="1">
    <source>
        <dbReference type="ARBA" id="ARBA00000822"/>
    </source>
</evidence>
<evidence type="ECO:0000256" key="4">
    <source>
        <dbReference type="ARBA" id="ARBA00023277"/>
    </source>
</evidence>
<dbReference type="PROSITE" id="PS01095">
    <property type="entry name" value="GH18_1"/>
    <property type="match status" value="1"/>
</dbReference>
<dbReference type="GO" id="GO:0016998">
    <property type="term" value="P:cell wall macromolecule catabolic process"/>
    <property type="evidence" value="ECO:0007669"/>
    <property type="project" value="InterPro"/>
</dbReference>
<gene>
    <name evidence="10" type="ORF">BCR33DRAFT_801631</name>
</gene>
<proteinExistence type="predicted"/>
<evidence type="ECO:0000313" key="10">
    <source>
        <dbReference type="EMBL" id="ORY53850.1"/>
    </source>
</evidence>
<keyword evidence="6" id="KW-0624">Polysaccharide degradation</keyword>
<feature type="region of interest" description="Disordered" evidence="8">
    <location>
        <begin position="329"/>
        <end position="369"/>
    </location>
</feature>
<accession>A0A1Y2D3M3</accession>
<dbReference type="GO" id="GO:0030246">
    <property type="term" value="F:carbohydrate binding"/>
    <property type="evidence" value="ECO:0007669"/>
    <property type="project" value="InterPro"/>
</dbReference>
<dbReference type="PANTHER" id="PTHR11177">
    <property type="entry name" value="CHITINASE"/>
    <property type="match status" value="1"/>
</dbReference>
<dbReference type="SUPFAM" id="SSF51055">
    <property type="entry name" value="Carbohydrate binding domain"/>
    <property type="match status" value="1"/>
</dbReference>
<evidence type="ECO:0000256" key="5">
    <source>
        <dbReference type="ARBA" id="ARBA00023295"/>
    </source>
</evidence>
<keyword evidence="3" id="KW-0146">Chitin degradation</keyword>
<dbReference type="Proteomes" id="UP000193642">
    <property type="component" value="Unassembled WGS sequence"/>
</dbReference>
<dbReference type="PROSITE" id="PS51910">
    <property type="entry name" value="GH18_2"/>
    <property type="match status" value="1"/>
</dbReference>
<dbReference type="AlphaFoldDB" id="A0A1Y2D3M3"/>
<reference evidence="10 11" key="1">
    <citation type="submission" date="2016-07" db="EMBL/GenBank/DDBJ databases">
        <title>Pervasive Adenine N6-methylation of Active Genes in Fungi.</title>
        <authorList>
            <consortium name="DOE Joint Genome Institute"/>
            <person name="Mondo S.J."/>
            <person name="Dannebaum R.O."/>
            <person name="Kuo R.C."/>
            <person name="Labutti K."/>
            <person name="Haridas S."/>
            <person name="Kuo A."/>
            <person name="Salamov A."/>
            <person name="Ahrendt S.R."/>
            <person name="Lipzen A."/>
            <person name="Sullivan W."/>
            <person name="Andreopoulos W.B."/>
            <person name="Clum A."/>
            <person name="Lindquist E."/>
            <person name="Daum C."/>
            <person name="Ramamoorthy G.K."/>
            <person name="Gryganskyi A."/>
            <person name="Culley D."/>
            <person name="Magnuson J.K."/>
            <person name="James T.Y."/>
            <person name="O'Malley M.A."/>
            <person name="Stajich J.E."/>
            <person name="Spatafora J.W."/>
            <person name="Visel A."/>
            <person name="Grigoriev I.V."/>
        </authorList>
    </citation>
    <scope>NUCLEOTIDE SEQUENCE [LARGE SCALE GENOMIC DNA]</scope>
    <source>
        <strain evidence="10 11">JEL800</strain>
    </source>
</reference>
<dbReference type="InterPro" id="IPR036573">
    <property type="entry name" value="CBM_sf_5/12"/>
</dbReference>
<dbReference type="GO" id="GO:0006032">
    <property type="term" value="P:chitin catabolic process"/>
    <property type="evidence" value="ECO:0007669"/>
    <property type="project" value="UniProtKB-KW"/>
</dbReference>
<evidence type="ECO:0000256" key="6">
    <source>
        <dbReference type="ARBA" id="ARBA00023326"/>
    </source>
</evidence>
<dbReference type="Gene3D" id="3.30.20.10">
    <property type="entry name" value="Endochitinase, domain 2"/>
    <property type="match status" value="1"/>
</dbReference>
<dbReference type="CDD" id="cd00325">
    <property type="entry name" value="chitinase_GH19"/>
    <property type="match status" value="1"/>
</dbReference>
<evidence type="ECO:0000313" key="11">
    <source>
        <dbReference type="Proteomes" id="UP000193642"/>
    </source>
</evidence>
<dbReference type="InterPro" id="IPR050314">
    <property type="entry name" value="Glycosyl_Hydrlase_18"/>
</dbReference>
<dbReference type="GO" id="GO:0005576">
    <property type="term" value="C:extracellular region"/>
    <property type="evidence" value="ECO:0007669"/>
    <property type="project" value="InterPro"/>
</dbReference>
<evidence type="ECO:0000256" key="2">
    <source>
        <dbReference type="ARBA" id="ARBA00022801"/>
    </source>
</evidence>
<dbReference type="InterPro" id="IPR023346">
    <property type="entry name" value="Lysozyme-like_dom_sf"/>
</dbReference>